<name>A0ABN1A337_9BACI</name>
<evidence type="ECO:0000313" key="7">
    <source>
        <dbReference type="Proteomes" id="UP001500740"/>
    </source>
</evidence>
<reference evidence="6 7" key="1">
    <citation type="journal article" date="2019" name="Int. J. Syst. Evol. Microbiol.">
        <title>The Global Catalogue of Microorganisms (GCM) 10K type strain sequencing project: providing services to taxonomists for standard genome sequencing and annotation.</title>
        <authorList>
            <consortium name="The Broad Institute Genomics Platform"/>
            <consortium name="The Broad Institute Genome Sequencing Center for Infectious Disease"/>
            <person name="Wu L."/>
            <person name="Ma J."/>
        </authorList>
    </citation>
    <scope>NUCLEOTIDE SEQUENCE [LARGE SCALE GENOMIC DNA]</scope>
    <source>
        <strain evidence="6 7">JCM 14193</strain>
    </source>
</reference>
<proteinExistence type="predicted"/>
<accession>A0ABN1A337</accession>
<dbReference type="SUPFAM" id="SSF53697">
    <property type="entry name" value="SIS domain"/>
    <property type="match status" value="1"/>
</dbReference>
<dbReference type="PANTHER" id="PTHR30514:SF18">
    <property type="entry name" value="RPIR-FAMILY TRANSCRIPTIONAL REGULATOR"/>
    <property type="match status" value="1"/>
</dbReference>
<dbReference type="InterPro" id="IPR000281">
    <property type="entry name" value="HTH_RpiR"/>
</dbReference>
<evidence type="ECO:0000256" key="3">
    <source>
        <dbReference type="ARBA" id="ARBA00023163"/>
    </source>
</evidence>
<keyword evidence="2" id="KW-0238">DNA-binding</keyword>
<dbReference type="PROSITE" id="PS51464">
    <property type="entry name" value="SIS"/>
    <property type="match status" value="1"/>
</dbReference>
<sequence length="287" mass="32557">MADLYQVITDKLPNMSKSQREIARYVLGHMNSVPFLKVGELAKQVGVGEATVYRFATYLGYSGYPEFQKALQEAMKKQLTTVEQLKLSEDIYDEEDQATLDMFEEDVERIREMTQQLSMADFNQAVDLIVNAKRIFIVANRSAVSLGSFLEFYFDVMLENAELIRNPHGVSEKLFRIDEDDVVIGLSFARYTKNTVEALSFAKDRGTKVVAITDNKLSPLVPYADISLTARSDMSSLIDSFVAPLSLINALITAVGRRKRKEIEQHLEELEGVWDRFNIFSDESGHK</sequence>
<dbReference type="PANTHER" id="PTHR30514">
    <property type="entry name" value="GLUCOKINASE"/>
    <property type="match status" value="1"/>
</dbReference>
<evidence type="ECO:0000313" key="6">
    <source>
        <dbReference type="EMBL" id="GAA0466375.1"/>
    </source>
</evidence>
<keyword evidence="1" id="KW-0805">Transcription regulation</keyword>
<dbReference type="Gene3D" id="1.10.10.10">
    <property type="entry name" value="Winged helix-like DNA-binding domain superfamily/Winged helix DNA-binding domain"/>
    <property type="match status" value="1"/>
</dbReference>
<organism evidence="6 7">
    <name type="scientific">Alkalibacillus silvisoli</name>
    <dbReference type="NCBI Taxonomy" id="392823"/>
    <lineage>
        <taxon>Bacteria</taxon>
        <taxon>Bacillati</taxon>
        <taxon>Bacillota</taxon>
        <taxon>Bacilli</taxon>
        <taxon>Bacillales</taxon>
        <taxon>Bacillaceae</taxon>
        <taxon>Alkalibacillus</taxon>
    </lineage>
</organism>
<dbReference type="SUPFAM" id="SSF46689">
    <property type="entry name" value="Homeodomain-like"/>
    <property type="match status" value="1"/>
</dbReference>
<dbReference type="InterPro" id="IPR036388">
    <property type="entry name" value="WH-like_DNA-bd_sf"/>
</dbReference>
<feature type="domain" description="SIS" evidence="5">
    <location>
        <begin position="125"/>
        <end position="261"/>
    </location>
</feature>
<dbReference type="Pfam" id="PF01380">
    <property type="entry name" value="SIS"/>
    <property type="match status" value="1"/>
</dbReference>
<dbReference type="InterPro" id="IPR035472">
    <property type="entry name" value="RpiR-like_SIS"/>
</dbReference>
<dbReference type="Proteomes" id="UP001500740">
    <property type="component" value="Unassembled WGS sequence"/>
</dbReference>
<evidence type="ECO:0000256" key="2">
    <source>
        <dbReference type="ARBA" id="ARBA00023125"/>
    </source>
</evidence>
<dbReference type="RefSeq" id="WP_343783682.1">
    <property type="nucleotide sequence ID" value="NZ_BAAACZ010000018.1"/>
</dbReference>
<evidence type="ECO:0000259" key="4">
    <source>
        <dbReference type="PROSITE" id="PS51071"/>
    </source>
</evidence>
<keyword evidence="3" id="KW-0804">Transcription</keyword>
<dbReference type="Gene3D" id="3.40.50.10490">
    <property type="entry name" value="Glucose-6-phosphate isomerase like protein, domain 1"/>
    <property type="match status" value="1"/>
</dbReference>
<dbReference type="Pfam" id="PF01418">
    <property type="entry name" value="HTH_6"/>
    <property type="match status" value="1"/>
</dbReference>
<gene>
    <name evidence="6" type="ORF">GCM10008935_22850</name>
</gene>
<evidence type="ECO:0000256" key="1">
    <source>
        <dbReference type="ARBA" id="ARBA00023015"/>
    </source>
</evidence>
<feature type="domain" description="HTH rpiR-type" evidence="4">
    <location>
        <begin position="2"/>
        <end position="78"/>
    </location>
</feature>
<dbReference type="InterPro" id="IPR046348">
    <property type="entry name" value="SIS_dom_sf"/>
</dbReference>
<dbReference type="InterPro" id="IPR047640">
    <property type="entry name" value="RpiR-like"/>
</dbReference>
<dbReference type="PROSITE" id="PS51071">
    <property type="entry name" value="HTH_RPIR"/>
    <property type="match status" value="1"/>
</dbReference>
<dbReference type="CDD" id="cd05013">
    <property type="entry name" value="SIS_RpiR"/>
    <property type="match status" value="1"/>
</dbReference>
<dbReference type="InterPro" id="IPR001347">
    <property type="entry name" value="SIS_dom"/>
</dbReference>
<evidence type="ECO:0000259" key="5">
    <source>
        <dbReference type="PROSITE" id="PS51464"/>
    </source>
</evidence>
<protein>
    <submittedName>
        <fullName evidence="6">MurR/RpiR family transcriptional regulator</fullName>
    </submittedName>
</protein>
<keyword evidence="7" id="KW-1185">Reference proteome</keyword>
<dbReference type="EMBL" id="BAAACZ010000018">
    <property type="protein sequence ID" value="GAA0466375.1"/>
    <property type="molecule type" value="Genomic_DNA"/>
</dbReference>
<dbReference type="InterPro" id="IPR009057">
    <property type="entry name" value="Homeodomain-like_sf"/>
</dbReference>
<comment type="caution">
    <text evidence="6">The sequence shown here is derived from an EMBL/GenBank/DDBJ whole genome shotgun (WGS) entry which is preliminary data.</text>
</comment>